<dbReference type="PROSITE" id="PS00211">
    <property type="entry name" value="ABC_TRANSPORTER_1"/>
    <property type="match status" value="1"/>
</dbReference>
<protein>
    <recommendedName>
        <fullName evidence="5">ABC transporter domain-containing protein</fullName>
    </recommendedName>
</protein>
<evidence type="ECO:0000256" key="3">
    <source>
        <dbReference type="ARBA" id="ARBA00022741"/>
    </source>
</evidence>
<dbReference type="PROSITE" id="PS50893">
    <property type="entry name" value="ABC_TRANSPORTER_2"/>
    <property type="match status" value="1"/>
</dbReference>
<accession>A0A382JT37</accession>
<evidence type="ECO:0000256" key="4">
    <source>
        <dbReference type="ARBA" id="ARBA00022840"/>
    </source>
</evidence>
<dbReference type="InterPro" id="IPR003593">
    <property type="entry name" value="AAA+_ATPase"/>
</dbReference>
<proteinExistence type="inferred from homology"/>
<dbReference type="InterPro" id="IPR003439">
    <property type="entry name" value="ABC_transporter-like_ATP-bd"/>
</dbReference>
<dbReference type="InterPro" id="IPR027417">
    <property type="entry name" value="P-loop_NTPase"/>
</dbReference>
<reference evidence="6" key="1">
    <citation type="submission" date="2018-05" db="EMBL/GenBank/DDBJ databases">
        <authorList>
            <person name="Lanie J.A."/>
            <person name="Ng W.-L."/>
            <person name="Kazmierczak K.M."/>
            <person name="Andrzejewski T.M."/>
            <person name="Davidsen T.M."/>
            <person name="Wayne K.J."/>
            <person name="Tettelin H."/>
            <person name="Glass J.I."/>
            <person name="Rusch D."/>
            <person name="Podicherti R."/>
            <person name="Tsui H.-C.T."/>
            <person name="Winkler M.E."/>
        </authorList>
    </citation>
    <scope>NUCLEOTIDE SEQUENCE</scope>
</reference>
<dbReference type="PANTHER" id="PTHR43776:SF7">
    <property type="entry name" value="D,D-DIPEPTIDE TRANSPORT ATP-BINDING PROTEIN DDPF-RELATED"/>
    <property type="match status" value="1"/>
</dbReference>
<dbReference type="Pfam" id="PF00005">
    <property type="entry name" value="ABC_tran"/>
    <property type="match status" value="1"/>
</dbReference>
<dbReference type="GO" id="GO:0005524">
    <property type="term" value="F:ATP binding"/>
    <property type="evidence" value="ECO:0007669"/>
    <property type="project" value="UniProtKB-KW"/>
</dbReference>
<dbReference type="Pfam" id="PF08352">
    <property type="entry name" value="oligo_HPY"/>
    <property type="match status" value="1"/>
</dbReference>
<evidence type="ECO:0000256" key="1">
    <source>
        <dbReference type="ARBA" id="ARBA00005417"/>
    </source>
</evidence>
<gene>
    <name evidence="6" type="ORF">METZ01_LOCUS267001</name>
</gene>
<dbReference type="InterPro" id="IPR017871">
    <property type="entry name" value="ABC_transporter-like_CS"/>
</dbReference>
<comment type="similarity">
    <text evidence="1">Belongs to the ABC transporter superfamily.</text>
</comment>
<dbReference type="AlphaFoldDB" id="A0A382JT37"/>
<sequence length="324" mass="35610">MPQAEPVVVVEDLKVEFPVHGGLLGGRRIGTVKAVNGINFEVNRGETLGVVGESGCGKTTTGLAILRMVDVTSGRIFFDGKDITSLKRAAMRPLRRKMQMVYQDPFGALDPRMRVKDIIGEPLIAHGVSGSRQAYRERVSELMGMVGLDVIMGERYPHEFSGGQRQRIGIARALALRPTLLICDEPVSALDVSIQAQIINLLEALQDELGLTYVFIAHDLSVVQHISDRVMVMYLGKVVEIASRRDLYRDPKHPYTQALLSAVPMPSPDAEVEREVVLLEGEVPSPLNPPGGCPFHPRCSMARPDCRESMPVLRTQDADHKVAC</sequence>
<dbReference type="GO" id="GO:0016887">
    <property type="term" value="F:ATP hydrolysis activity"/>
    <property type="evidence" value="ECO:0007669"/>
    <property type="project" value="InterPro"/>
</dbReference>
<dbReference type="CDD" id="cd03257">
    <property type="entry name" value="ABC_NikE_OppD_transporters"/>
    <property type="match status" value="1"/>
</dbReference>
<evidence type="ECO:0000313" key="6">
    <source>
        <dbReference type="EMBL" id="SVC14147.1"/>
    </source>
</evidence>
<dbReference type="InterPro" id="IPR013563">
    <property type="entry name" value="Oligopep_ABC_C"/>
</dbReference>
<organism evidence="6">
    <name type="scientific">marine metagenome</name>
    <dbReference type="NCBI Taxonomy" id="408172"/>
    <lineage>
        <taxon>unclassified sequences</taxon>
        <taxon>metagenomes</taxon>
        <taxon>ecological metagenomes</taxon>
    </lineage>
</organism>
<dbReference type="InterPro" id="IPR050319">
    <property type="entry name" value="ABC_transp_ATP-bind"/>
</dbReference>
<feature type="domain" description="ABC transporter" evidence="5">
    <location>
        <begin position="8"/>
        <end position="260"/>
    </location>
</feature>
<evidence type="ECO:0000256" key="2">
    <source>
        <dbReference type="ARBA" id="ARBA00022448"/>
    </source>
</evidence>
<feature type="non-terminal residue" evidence="6">
    <location>
        <position position="324"/>
    </location>
</feature>
<keyword evidence="2" id="KW-0813">Transport</keyword>
<dbReference type="EMBL" id="UINC01075702">
    <property type="protein sequence ID" value="SVC14147.1"/>
    <property type="molecule type" value="Genomic_DNA"/>
</dbReference>
<dbReference type="PANTHER" id="PTHR43776">
    <property type="entry name" value="TRANSPORT ATP-BINDING PROTEIN"/>
    <property type="match status" value="1"/>
</dbReference>
<dbReference type="Gene3D" id="3.40.50.300">
    <property type="entry name" value="P-loop containing nucleotide triphosphate hydrolases"/>
    <property type="match status" value="1"/>
</dbReference>
<dbReference type="SMART" id="SM00382">
    <property type="entry name" value="AAA"/>
    <property type="match status" value="1"/>
</dbReference>
<evidence type="ECO:0000259" key="5">
    <source>
        <dbReference type="PROSITE" id="PS50893"/>
    </source>
</evidence>
<dbReference type="NCBIfam" id="TIGR01727">
    <property type="entry name" value="oligo_HPY"/>
    <property type="match status" value="1"/>
</dbReference>
<keyword evidence="4" id="KW-0067">ATP-binding</keyword>
<dbReference type="FunFam" id="3.40.50.300:FF:000016">
    <property type="entry name" value="Oligopeptide ABC transporter ATP-binding component"/>
    <property type="match status" value="1"/>
</dbReference>
<dbReference type="GO" id="GO:0015833">
    <property type="term" value="P:peptide transport"/>
    <property type="evidence" value="ECO:0007669"/>
    <property type="project" value="InterPro"/>
</dbReference>
<keyword evidence="3" id="KW-0547">Nucleotide-binding</keyword>
<dbReference type="GO" id="GO:0055085">
    <property type="term" value="P:transmembrane transport"/>
    <property type="evidence" value="ECO:0007669"/>
    <property type="project" value="UniProtKB-ARBA"/>
</dbReference>
<name>A0A382JT37_9ZZZZ</name>
<dbReference type="SUPFAM" id="SSF52540">
    <property type="entry name" value="P-loop containing nucleoside triphosphate hydrolases"/>
    <property type="match status" value="1"/>
</dbReference>